<dbReference type="EC" id="2.7.7.41" evidence="6 16"/>
<feature type="transmembrane region" description="Helical" evidence="16">
    <location>
        <begin position="236"/>
        <end position="262"/>
    </location>
</feature>
<dbReference type="Pfam" id="PF01148">
    <property type="entry name" value="CTP_transf_1"/>
    <property type="match status" value="1"/>
</dbReference>
<dbReference type="PROSITE" id="PS01315">
    <property type="entry name" value="CDS"/>
    <property type="match status" value="1"/>
</dbReference>
<keyword evidence="14 16" id="KW-0594">Phospholipid biosynthesis</keyword>
<dbReference type="PIRSF" id="PIRSF018269">
    <property type="entry name" value="PC_trans_euk"/>
    <property type="match status" value="1"/>
</dbReference>
<evidence type="ECO:0000256" key="4">
    <source>
        <dbReference type="ARBA" id="ARBA00005189"/>
    </source>
</evidence>
<evidence type="ECO:0000256" key="5">
    <source>
        <dbReference type="ARBA" id="ARBA00010185"/>
    </source>
</evidence>
<feature type="transmembrane region" description="Helical" evidence="16">
    <location>
        <begin position="180"/>
        <end position="199"/>
    </location>
</feature>
<evidence type="ECO:0000256" key="9">
    <source>
        <dbReference type="ARBA" id="ARBA00022692"/>
    </source>
</evidence>
<feature type="transmembrane region" description="Helical" evidence="16">
    <location>
        <begin position="274"/>
        <end position="297"/>
    </location>
</feature>
<evidence type="ECO:0000256" key="12">
    <source>
        <dbReference type="ARBA" id="ARBA00023098"/>
    </source>
</evidence>
<dbReference type="PANTHER" id="PTHR13773">
    <property type="entry name" value="PHOSPHATIDATE CYTIDYLYLTRANSFERASE"/>
    <property type="match status" value="1"/>
</dbReference>
<keyword evidence="10 16" id="KW-0548">Nucleotidyltransferase</keyword>
<evidence type="ECO:0000256" key="3">
    <source>
        <dbReference type="ARBA" id="ARBA00005119"/>
    </source>
</evidence>
<keyword evidence="11 16" id="KW-1133">Transmembrane helix</keyword>
<evidence type="ECO:0000256" key="18">
    <source>
        <dbReference type="SAM" id="MobiDB-lite"/>
    </source>
</evidence>
<feature type="region of interest" description="Disordered" evidence="18">
    <location>
        <begin position="1"/>
        <end position="41"/>
    </location>
</feature>
<keyword evidence="8 16" id="KW-0808">Transferase</keyword>
<dbReference type="GO" id="GO:0005789">
    <property type="term" value="C:endoplasmic reticulum membrane"/>
    <property type="evidence" value="ECO:0007669"/>
    <property type="project" value="TreeGrafter"/>
</dbReference>
<organism evidence="20">
    <name type="scientific">Strongyloides stercoralis</name>
    <name type="common">Threadworm</name>
    <dbReference type="NCBI Taxonomy" id="6248"/>
    <lineage>
        <taxon>Eukaryota</taxon>
        <taxon>Metazoa</taxon>
        <taxon>Ecdysozoa</taxon>
        <taxon>Nematoda</taxon>
        <taxon>Chromadorea</taxon>
        <taxon>Rhabditida</taxon>
        <taxon>Tylenchina</taxon>
        <taxon>Panagrolaimomorpha</taxon>
        <taxon>Strongyloidoidea</taxon>
        <taxon>Strongyloididae</taxon>
        <taxon>Strongyloides</taxon>
    </lineage>
</organism>
<keyword evidence="9 16" id="KW-0812">Transmembrane</keyword>
<dbReference type="WBParaSite" id="SSTP_0001021400.1">
    <property type="protein sequence ID" value="SSTP_0001021400.1"/>
    <property type="gene ID" value="SSTP_0001021400"/>
</dbReference>
<dbReference type="PANTHER" id="PTHR13773:SF8">
    <property type="entry name" value="PHOSPHATIDATE CYTIDYLYLTRANSFERASE, PHOTORECEPTOR-SPECIFIC"/>
    <property type="match status" value="1"/>
</dbReference>
<evidence type="ECO:0000313" key="20">
    <source>
        <dbReference type="WBParaSite" id="SSTP_0001021400.1"/>
    </source>
</evidence>
<evidence type="ECO:0000256" key="15">
    <source>
        <dbReference type="ARBA" id="ARBA00023264"/>
    </source>
</evidence>
<sequence length="450" mass="52361">MNEENELRNRISQAQKNDTDNEELFTPVSHKGLPGEDSDSDAVLTTENDKKLNDIAKLLPQGSDNMGHIVDSLLSYFPERWRNWIVRGIFTIIMIYGFKFVVLRGPLYLVMLVLLIQFKCFHELIKIGLVVYRLYDLPWFRTLSWYFLLCSNYFFFGESMIEVFKIIIQKDQFLRFLVDYHRFISFCLYCIGFVWFVLSLRKGYYLRQFSLFAWTHVALMLIVVQSFFIIENILQGVIWFLVPVSMIICCDVMSYMFGFFFGKTPLIKLSPKKTWEGFIGGAISTVIFGLIFSYFLMQSHYMVCPYEGYVNDPDNCTVPSSFLPKTANVPKPFSIIFRIFKANPVIYYYPFLFHSLILSLFASIIGPFGGFFASGFKRAFKIKDFGDIIPGHGGLMDRFDCQLLIGTFVHVYIFTFIRTASVGKVIEEIEKLSFEDKIKIYNFIKDSIPS</sequence>
<evidence type="ECO:0000256" key="10">
    <source>
        <dbReference type="ARBA" id="ARBA00022695"/>
    </source>
</evidence>
<evidence type="ECO:0000256" key="14">
    <source>
        <dbReference type="ARBA" id="ARBA00023209"/>
    </source>
</evidence>
<dbReference type="GO" id="GO:0016024">
    <property type="term" value="P:CDP-diacylglycerol biosynthetic process"/>
    <property type="evidence" value="ECO:0007669"/>
    <property type="project" value="UniProtKB-UniRule"/>
</dbReference>
<protein>
    <recommendedName>
        <fullName evidence="6 16">Phosphatidate cytidylyltransferase</fullName>
        <ecNumber evidence="6 16">2.7.7.41</ecNumber>
    </recommendedName>
</protein>
<dbReference type="InterPro" id="IPR000374">
    <property type="entry name" value="PC_trans"/>
</dbReference>
<evidence type="ECO:0000256" key="2">
    <source>
        <dbReference type="ARBA" id="ARBA00004141"/>
    </source>
</evidence>
<evidence type="ECO:0000256" key="11">
    <source>
        <dbReference type="ARBA" id="ARBA00022989"/>
    </source>
</evidence>
<dbReference type="STRING" id="6248.A0A0K0EL70"/>
<evidence type="ECO:0000313" key="19">
    <source>
        <dbReference type="Proteomes" id="UP000035681"/>
    </source>
</evidence>
<evidence type="ECO:0000256" key="8">
    <source>
        <dbReference type="ARBA" id="ARBA00022679"/>
    </source>
</evidence>
<evidence type="ECO:0000256" key="16">
    <source>
        <dbReference type="PIRNR" id="PIRNR018269"/>
    </source>
</evidence>
<keyword evidence="13 16" id="KW-0472">Membrane</keyword>
<reference evidence="20" key="1">
    <citation type="submission" date="2015-08" db="UniProtKB">
        <authorList>
            <consortium name="WormBaseParasite"/>
        </authorList>
    </citation>
    <scope>IDENTIFICATION</scope>
</reference>
<evidence type="ECO:0000256" key="7">
    <source>
        <dbReference type="ARBA" id="ARBA00022516"/>
    </source>
</evidence>
<proteinExistence type="inferred from homology"/>
<comment type="pathway">
    <text evidence="4">Lipid metabolism.</text>
</comment>
<keyword evidence="7 16" id="KW-0444">Lipid biosynthesis</keyword>
<comment type="similarity">
    <text evidence="5 16 17">Belongs to the CDS family.</text>
</comment>
<name>A0A0K0EL70_STRER</name>
<comment type="pathway">
    <text evidence="3 16 17">Phospholipid metabolism; CDP-diacylglycerol biosynthesis; CDP-diacylglycerol from sn-glycerol 3-phosphate: step 3/3.</text>
</comment>
<feature type="transmembrane region" description="Helical" evidence="16">
    <location>
        <begin position="211"/>
        <end position="230"/>
    </location>
</feature>
<evidence type="ECO:0000256" key="17">
    <source>
        <dbReference type="RuleBase" id="RU003938"/>
    </source>
</evidence>
<accession>A0A0K0EL70</accession>
<keyword evidence="19" id="KW-1185">Reference proteome</keyword>
<evidence type="ECO:0000256" key="6">
    <source>
        <dbReference type="ARBA" id="ARBA00012487"/>
    </source>
</evidence>
<dbReference type="UniPathway" id="UPA00557">
    <property type="reaction ID" value="UER00614"/>
</dbReference>
<dbReference type="GO" id="GO:0004605">
    <property type="term" value="F:phosphatidate cytidylyltransferase activity"/>
    <property type="evidence" value="ECO:0007669"/>
    <property type="project" value="UniProtKB-UniRule"/>
</dbReference>
<comment type="catalytic activity">
    <reaction evidence="1 16 17">
        <text>a 1,2-diacyl-sn-glycero-3-phosphate + CTP + H(+) = a CDP-1,2-diacyl-sn-glycerol + diphosphate</text>
        <dbReference type="Rhea" id="RHEA:16229"/>
        <dbReference type="ChEBI" id="CHEBI:15378"/>
        <dbReference type="ChEBI" id="CHEBI:33019"/>
        <dbReference type="ChEBI" id="CHEBI:37563"/>
        <dbReference type="ChEBI" id="CHEBI:58332"/>
        <dbReference type="ChEBI" id="CHEBI:58608"/>
        <dbReference type="EC" id="2.7.7.41"/>
    </reaction>
</comment>
<comment type="subcellular location">
    <subcellularLocation>
        <location evidence="2">Membrane</location>
        <topology evidence="2">Multi-pass membrane protein</topology>
    </subcellularLocation>
</comment>
<dbReference type="WBParaSite" id="TCONS_00015773.p1">
    <property type="protein sequence ID" value="TCONS_00015773.p1"/>
    <property type="gene ID" value="XLOC_010536"/>
</dbReference>
<dbReference type="AlphaFoldDB" id="A0A0K0EL70"/>
<evidence type="ECO:0000256" key="1">
    <source>
        <dbReference type="ARBA" id="ARBA00001698"/>
    </source>
</evidence>
<feature type="transmembrane region" description="Helical" evidence="16">
    <location>
        <begin position="144"/>
        <end position="168"/>
    </location>
</feature>
<feature type="transmembrane region" description="Helical" evidence="16">
    <location>
        <begin position="351"/>
        <end position="373"/>
    </location>
</feature>
<evidence type="ECO:0000256" key="13">
    <source>
        <dbReference type="ARBA" id="ARBA00023136"/>
    </source>
</evidence>
<dbReference type="Proteomes" id="UP000035681">
    <property type="component" value="Unplaced"/>
</dbReference>
<dbReference type="InterPro" id="IPR016720">
    <property type="entry name" value="PC_Trfase_euk"/>
</dbReference>
<keyword evidence="12 16" id="KW-0443">Lipid metabolism</keyword>
<keyword evidence="15 16" id="KW-1208">Phospholipid metabolism</keyword>